<evidence type="ECO:0000259" key="1">
    <source>
        <dbReference type="Pfam" id="PF00931"/>
    </source>
</evidence>
<evidence type="ECO:0000313" key="3">
    <source>
        <dbReference type="Proteomes" id="UP001497457"/>
    </source>
</evidence>
<dbReference type="Gene3D" id="3.40.50.300">
    <property type="entry name" value="P-loop containing nucleotide triphosphate hydrolases"/>
    <property type="match status" value="1"/>
</dbReference>
<evidence type="ECO:0000313" key="2">
    <source>
        <dbReference type="EMBL" id="CAL5090843.1"/>
    </source>
</evidence>
<dbReference type="Pfam" id="PF00931">
    <property type="entry name" value="NB-ARC"/>
    <property type="match status" value="1"/>
</dbReference>
<dbReference type="PANTHER" id="PTHR33377">
    <property type="entry name" value="OS10G0134700 PROTEIN-RELATED"/>
    <property type="match status" value="1"/>
</dbReference>
<dbReference type="EMBL" id="OZ075118">
    <property type="protein sequence ID" value="CAL5090843.1"/>
    <property type="molecule type" value="Genomic_DNA"/>
</dbReference>
<gene>
    <name evidence="2" type="ORF">URODEC1_LOCUS114044</name>
</gene>
<reference evidence="3" key="1">
    <citation type="submission" date="2024-06" db="EMBL/GenBank/DDBJ databases">
        <authorList>
            <person name="Ryan C."/>
        </authorList>
    </citation>
    <scope>NUCLEOTIDE SEQUENCE [LARGE SCALE GENOMIC DNA]</scope>
</reference>
<feature type="domain" description="NB-ARC" evidence="1">
    <location>
        <begin position="172"/>
        <end position="331"/>
    </location>
</feature>
<dbReference type="AlphaFoldDB" id="A0ABC9GCV3"/>
<sequence length="473" mass="54041">MEVIFSAVLGEVASRSFAFLIDKYLKEETVDEMLSLKLLLLRARVILEEADGQSITNQAMLQQLNMLRKEMYRGYYALDSFRGIQGSEDKTQGHSVSHSFALSKFSPVKRLFLSTDVGGTPCVKEVQQVSKNLATIIFHMNEFVAFLKNFPPRYRQPYYMHLTVGLSMFGRQMEMERVMNFLMQMESSIEQTIGVLPIIGSDGVGKSTLVAHIYNSEKVRDHFSQIVLVPQDDLKDNRLSTLKDRGMTIFQNNQLNNGNGRLLVIIELSEDVGEVAWKRLYVASASCLESGSKIIVTSRSSKIMNFGTTQALLLNTLPIEAFWYFFKLRTFGSADPEEHPKLQSIALQIAKQMNGSFPDAWFLSSFLGNSLDNAKRWRVVLTWYKAHVRRTSKWADDLVSQHKPKHLLTVGRRFQFVLYAHYQTNSPHDMVPKITLHDVMYNRAKPQGRFDALAYKSPIAPYNSYVVRCVEKN</sequence>
<name>A0ABC9GCV3_9POAL</name>
<dbReference type="SUPFAM" id="SSF52540">
    <property type="entry name" value="P-loop containing nucleoside triphosphate hydrolases"/>
    <property type="match status" value="1"/>
</dbReference>
<protein>
    <recommendedName>
        <fullName evidence="1">NB-ARC domain-containing protein</fullName>
    </recommendedName>
</protein>
<dbReference type="InterPro" id="IPR027417">
    <property type="entry name" value="P-loop_NTPase"/>
</dbReference>
<reference evidence="2 3" key="2">
    <citation type="submission" date="2024-10" db="EMBL/GenBank/DDBJ databases">
        <authorList>
            <person name="Ryan C."/>
        </authorList>
    </citation>
    <scope>NUCLEOTIDE SEQUENCE [LARGE SCALE GENOMIC DNA]</scope>
</reference>
<dbReference type="PANTHER" id="PTHR33377:SF50">
    <property type="entry name" value="NB-ARC DOMAIN-CONTAINING PROTEIN"/>
    <property type="match status" value="1"/>
</dbReference>
<proteinExistence type="predicted"/>
<dbReference type="InterPro" id="IPR002182">
    <property type="entry name" value="NB-ARC"/>
</dbReference>
<dbReference type="Proteomes" id="UP001497457">
    <property type="component" value="Chromosome 8b"/>
</dbReference>
<keyword evidence="3" id="KW-1185">Reference proteome</keyword>
<organism evidence="2 3">
    <name type="scientific">Urochloa decumbens</name>
    <dbReference type="NCBI Taxonomy" id="240449"/>
    <lineage>
        <taxon>Eukaryota</taxon>
        <taxon>Viridiplantae</taxon>
        <taxon>Streptophyta</taxon>
        <taxon>Embryophyta</taxon>
        <taxon>Tracheophyta</taxon>
        <taxon>Spermatophyta</taxon>
        <taxon>Magnoliopsida</taxon>
        <taxon>Liliopsida</taxon>
        <taxon>Poales</taxon>
        <taxon>Poaceae</taxon>
        <taxon>PACMAD clade</taxon>
        <taxon>Panicoideae</taxon>
        <taxon>Panicodae</taxon>
        <taxon>Paniceae</taxon>
        <taxon>Melinidinae</taxon>
        <taxon>Urochloa</taxon>
    </lineage>
</organism>
<accession>A0ABC9GCV3</accession>